<sequence>MATLDFEKLAQQGVQPKEVLNFVKGTEHNFNLEALSKYYKDNGFNEEQVERALYYDLSNMQGFSFKRPQEALKEQARPIFNAPISNTPTQENTPSTPLSTPPKSFEQKLGEIELEAKELEKQDPNFFKRGLGEFLENFNYLDKAESARRADYTELINKALEANVPYAKLPSNVKTFLAEKRQRETGTLDLFLHPIDTLKPPGESEYKAQAIRQSILKLKDPKELTDAQKSQIYKDRNLWTTLSNSLFLKPQQDLEEYQELLESRQIAAKASRDITLLNNIDAHKSFFSLFKASDPKEKERYENAVKNVLQAAGFEGAAFKDGHIYGTKGDKTYRINDNFFDNFQTHILGNAGTLAGSIVGAAQGATRGIPGAIIGGALGAGLGAGLDHALSNYTLNREQNFSDMARHMIEQGALNVVGDALFLGGAKAIATLGKHADGITRGVSAVAGYIPGIGMAQRFLNGNVKAAQKVLAEVYTPEQEQALKEFAKNFGGELSIDAKSTPLAQKVKNAFGEDSKTYKAYQTIEDIFRLSKQSEQQEAFIRAIRADDSGTLLAFMSEAANSSPRAHNTLKGILNKTTRNLEAQLEQLHLNPADIKTIFEDLDKGTRQSYAEATERIIPEVLEGFKTTLEPSKVKNIYKELEEQGLMLEARPFLKHIENNIYNPEGVSFTQLNNALKTLNSHAKHASNPGLKDYIRNTTQN</sequence>
<proteinExistence type="predicted"/>
<dbReference type="EMBL" id="FQ670179">
    <property type="protein sequence ID" value="CCA30642.1"/>
    <property type="molecule type" value="Genomic_DNA"/>
</dbReference>
<dbReference type="KEGG" id="hfe:HFELIS_13940"/>
<reference evidence="2 3" key="1">
    <citation type="journal article" date="2011" name="Genome Biol. Evol.">
        <title>Comparative whole genome sequence analysis of the carcinogenic bacterial model pathogen Helicobacter felis.</title>
        <authorList>
            <person name="Arnold I.C."/>
            <person name="Zigova Z."/>
            <person name="Holden M."/>
            <person name="Lawley T.D."/>
            <person name="Rad R."/>
            <person name="Dougan G."/>
            <person name="Falkow S."/>
            <person name="Bentley S.D."/>
            <person name="Muller A."/>
        </authorList>
    </citation>
    <scope>NUCLEOTIDE SEQUENCE [LARGE SCALE GENOMIC DNA]</scope>
    <source>
        <strain evidence="3">ATCC 49179 / CCUG 28539 / NCTC 12436 / CS1</strain>
    </source>
</reference>
<evidence type="ECO:0000256" key="1">
    <source>
        <dbReference type="SAM" id="MobiDB-lite"/>
    </source>
</evidence>
<evidence type="ECO:0000313" key="2">
    <source>
        <dbReference type="EMBL" id="CCA30642.1"/>
    </source>
</evidence>
<feature type="region of interest" description="Disordered" evidence="1">
    <location>
        <begin position="82"/>
        <end position="104"/>
    </location>
</feature>
<accession>F2QAA4</accession>
<feature type="compositionally biased region" description="Low complexity" evidence="1">
    <location>
        <begin position="93"/>
        <end position="104"/>
    </location>
</feature>
<dbReference type="Proteomes" id="UP000007934">
    <property type="component" value="Chromosome"/>
</dbReference>
<dbReference type="AlphaFoldDB" id="F2QAA4"/>
<evidence type="ECO:0000313" key="3">
    <source>
        <dbReference type="Proteomes" id="UP000007934"/>
    </source>
</evidence>
<name>F2QAA4_HELFC</name>
<feature type="compositionally biased region" description="Polar residues" evidence="1">
    <location>
        <begin position="83"/>
        <end position="92"/>
    </location>
</feature>
<dbReference type="HOGENOM" id="CLU_020394_0_0_7"/>
<gene>
    <name evidence="2" type="ordered locus">Hfelis_13940</name>
</gene>
<feature type="non-terminal residue" evidence="2">
    <location>
        <position position="701"/>
    </location>
</feature>
<protein>
    <submittedName>
        <fullName evidence="2">Uncharacterized protein</fullName>
    </submittedName>
</protein>
<organism evidence="2 3">
    <name type="scientific">Helicobacter felis (strain ATCC 49179 / CCUG 28539 / NCTC 12436 / CS1)</name>
    <dbReference type="NCBI Taxonomy" id="936155"/>
    <lineage>
        <taxon>Bacteria</taxon>
        <taxon>Pseudomonadati</taxon>
        <taxon>Campylobacterota</taxon>
        <taxon>Epsilonproteobacteria</taxon>
        <taxon>Campylobacterales</taxon>
        <taxon>Helicobacteraceae</taxon>
        <taxon>Helicobacter</taxon>
    </lineage>
</organism>
<keyword evidence="3" id="KW-1185">Reference proteome</keyword>